<dbReference type="PANTHER" id="PTHR30383:SF2">
    <property type="entry name" value="CELLULOSE-BINDING PROTEIN"/>
    <property type="match status" value="1"/>
</dbReference>
<dbReference type="RefSeq" id="WP_254168871.1">
    <property type="nucleotide sequence ID" value="NZ_JAHESF010000039.1"/>
</dbReference>
<keyword evidence="1" id="KW-0732">Signal</keyword>
<comment type="caution">
    <text evidence="3">The sequence shown here is derived from an EMBL/GenBank/DDBJ whole genome shotgun (WGS) entry which is preliminary data.</text>
</comment>
<dbReference type="SUPFAM" id="SSF56988">
    <property type="entry name" value="Anthrax protective antigen"/>
    <property type="match status" value="3"/>
</dbReference>
<dbReference type="SMART" id="SM00758">
    <property type="entry name" value="PA14"/>
    <property type="match status" value="3"/>
</dbReference>
<dbReference type="InterPro" id="IPR011658">
    <property type="entry name" value="PA14_dom"/>
</dbReference>
<evidence type="ECO:0000256" key="1">
    <source>
        <dbReference type="SAM" id="SignalP"/>
    </source>
</evidence>
<dbReference type="SUPFAM" id="SSF52266">
    <property type="entry name" value="SGNH hydrolase"/>
    <property type="match status" value="1"/>
</dbReference>
<feature type="domain" description="PA14" evidence="2">
    <location>
        <begin position="382"/>
        <end position="521"/>
    </location>
</feature>
<feature type="chain" id="PRO_5042941936" description="PA14 domain-containing protein" evidence="1">
    <location>
        <begin position="24"/>
        <end position="791"/>
    </location>
</feature>
<feature type="signal peptide" evidence="1">
    <location>
        <begin position="1"/>
        <end position="23"/>
    </location>
</feature>
<dbReference type="Proteomes" id="UP001319200">
    <property type="component" value="Unassembled WGS sequence"/>
</dbReference>
<dbReference type="EMBL" id="JAHESF010000039">
    <property type="protein sequence ID" value="MBT1700332.1"/>
    <property type="molecule type" value="Genomic_DNA"/>
</dbReference>
<feature type="domain" description="PA14" evidence="2">
    <location>
        <begin position="533"/>
        <end position="672"/>
    </location>
</feature>
<dbReference type="InterPro" id="IPR051532">
    <property type="entry name" value="Ester_Hydrolysis_Enzymes"/>
</dbReference>
<dbReference type="PROSITE" id="PS51820">
    <property type="entry name" value="PA14"/>
    <property type="match status" value="3"/>
</dbReference>
<dbReference type="Pfam" id="PF13472">
    <property type="entry name" value="Lipase_GDSL_2"/>
    <property type="match status" value="1"/>
</dbReference>
<dbReference type="CDD" id="cd01833">
    <property type="entry name" value="XynB_like"/>
    <property type="match status" value="1"/>
</dbReference>
<dbReference type="InterPro" id="IPR037524">
    <property type="entry name" value="PA14/GLEYA"/>
</dbReference>
<organism evidence="3 4">
    <name type="scientific">Chryseosolibacter histidini</name>
    <dbReference type="NCBI Taxonomy" id="2782349"/>
    <lineage>
        <taxon>Bacteria</taxon>
        <taxon>Pseudomonadati</taxon>
        <taxon>Bacteroidota</taxon>
        <taxon>Cytophagia</taxon>
        <taxon>Cytophagales</taxon>
        <taxon>Chryseotaleaceae</taxon>
        <taxon>Chryseosolibacter</taxon>
    </lineage>
</organism>
<reference evidence="3 4" key="1">
    <citation type="submission" date="2021-05" db="EMBL/GenBank/DDBJ databases">
        <title>A Polyphasic approach of four new species of the genus Ohtaekwangia: Ohtaekwangia histidinii sp. nov., Ohtaekwangia cretensis sp. nov., Ohtaekwangia indiensis sp. nov., Ohtaekwangia reichenbachii sp. nov. from diverse environment.</title>
        <authorList>
            <person name="Octaviana S."/>
        </authorList>
    </citation>
    <scope>NUCLEOTIDE SEQUENCE [LARGE SCALE GENOMIC DNA]</scope>
    <source>
        <strain evidence="3 4">PWU4</strain>
    </source>
</reference>
<dbReference type="Gene3D" id="3.40.50.1110">
    <property type="entry name" value="SGNH hydrolase"/>
    <property type="match status" value="1"/>
</dbReference>
<sequence length="791" mass="86713">MKKITTSLVCMMLFFTVCCHVCAQPLRIMPLGNSITQSEYTHLSYRYYLWQKLKAANVNFDFVGSMNTNYLGSPVYPDPSFDRDHEGHWLYRADSLLLGLPQWLTGYVPDVVLMHAGTNDVLQNQTTASTVQELKSIIDVIRARNPNVTILLAKLIGTTRSANTGIIALNNQMDGIAAEKSTGASRVIVVDQYTGFNPVTDTQEGIHPNAIGEEKMAQKWFEAITQLLMPGSGTGLRAEYFNNVTLAAPVVTTRVDAQINFDWGTGSPGAGINENNYSARWTGQVESPITGNVIFSTVSDDGVRLWVNDVQVIDNWTTHAPTANNSIPIALTAGLKYNIRMEFFENAGGAVARLLWSYTGQSQQPVPQARLFPAAGPVDPGGSGTGLRADYFNNINLVAPVILSRTDAQVNFDWGTGSPGAGINADSYSVRWTGQVESPVTGNVIFSTVSDDGVRLWINDVQVINNWTTHAPTANNSTPMALTAGTKYNVRMEFFENTIGAVARLLWSYTGQSQQPIPQNRLYPAAGPVDPGGSGTGLRAEYFNNISLVAPMVVTRTDPQVNFDWGTGSPASGINADNYSVRWTGQVESPVTGPVIFSTFSDDGVRLWVNDVQLINNWGIHAPTLDNSTPVSLVANMKYNLRMEFFENAIGAVARLLWSYTGQSQQAIPQSRLYTTQSMAFARSFAADDDADSLLRENRQRDAMLHREFSCYPNPLRQGDLHVVVTSAEITLCKIAIYASDARLLAERCFYLAKGNNDLVIPLSDLSEGLNLVVLHRDDMTPVSRRVMVGR</sequence>
<evidence type="ECO:0000313" key="3">
    <source>
        <dbReference type="EMBL" id="MBT1700332.1"/>
    </source>
</evidence>
<dbReference type="InterPro" id="IPR036514">
    <property type="entry name" value="SGNH_hydro_sf"/>
</dbReference>
<dbReference type="PANTHER" id="PTHR30383">
    <property type="entry name" value="THIOESTERASE 1/PROTEASE 1/LYSOPHOSPHOLIPASE L1"/>
    <property type="match status" value="1"/>
</dbReference>
<keyword evidence="4" id="KW-1185">Reference proteome</keyword>
<accession>A0AAP2DSP3</accession>
<evidence type="ECO:0000259" key="2">
    <source>
        <dbReference type="PROSITE" id="PS51820"/>
    </source>
</evidence>
<proteinExistence type="predicted"/>
<evidence type="ECO:0000313" key="4">
    <source>
        <dbReference type="Proteomes" id="UP001319200"/>
    </source>
</evidence>
<dbReference type="GO" id="GO:0004622">
    <property type="term" value="F:phosphatidylcholine lysophospholipase activity"/>
    <property type="evidence" value="ECO:0007669"/>
    <property type="project" value="TreeGrafter"/>
</dbReference>
<dbReference type="Pfam" id="PF07691">
    <property type="entry name" value="PA14"/>
    <property type="match status" value="3"/>
</dbReference>
<dbReference type="Gene3D" id="3.90.182.10">
    <property type="entry name" value="Toxin - Anthrax Protective Antigen,domain 1"/>
    <property type="match status" value="3"/>
</dbReference>
<dbReference type="AlphaFoldDB" id="A0AAP2DSP3"/>
<protein>
    <recommendedName>
        <fullName evidence="2">PA14 domain-containing protein</fullName>
    </recommendedName>
</protein>
<feature type="domain" description="PA14" evidence="2">
    <location>
        <begin position="231"/>
        <end position="370"/>
    </location>
</feature>
<dbReference type="InterPro" id="IPR013830">
    <property type="entry name" value="SGNH_hydro"/>
</dbReference>
<name>A0AAP2DSP3_9BACT</name>
<gene>
    <name evidence="3" type="ORF">KK083_25825</name>
</gene>